<keyword evidence="3" id="KW-0675">Receptor</keyword>
<evidence type="ECO:0000256" key="4">
    <source>
        <dbReference type="ARBA" id="ARBA00023180"/>
    </source>
</evidence>
<evidence type="ECO:0000256" key="1">
    <source>
        <dbReference type="ARBA" id="ARBA00004141"/>
    </source>
</evidence>
<protein>
    <submittedName>
        <fullName evidence="7">Uncharacterized LOC102077865</fullName>
    </submittedName>
</protein>
<keyword evidence="6" id="KW-0472">Membrane</keyword>
<feature type="transmembrane region" description="Helical" evidence="6">
    <location>
        <begin position="207"/>
        <end position="228"/>
    </location>
</feature>
<evidence type="ECO:0000256" key="2">
    <source>
        <dbReference type="ARBA" id="ARBA00023040"/>
    </source>
</evidence>
<feature type="transmembrane region" description="Helical" evidence="6">
    <location>
        <begin position="141"/>
        <end position="161"/>
    </location>
</feature>
<evidence type="ECO:0000313" key="7">
    <source>
        <dbReference type="Ensembl" id="ENSONIP00000058205.1"/>
    </source>
</evidence>
<reference evidence="7" key="3">
    <citation type="submission" date="2025-09" db="UniProtKB">
        <authorList>
            <consortium name="Ensembl"/>
        </authorList>
    </citation>
    <scope>IDENTIFICATION</scope>
</reference>
<dbReference type="GO" id="GO:0004930">
    <property type="term" value="F:G protein-coupled receptor activity"/>
    <property type="evidence" value="ECO:0007669"/>
    <property type="project" value="UniProtKB-KW"/>
</dbReference>
<dbReference type="Proteomes" id="UP000005207">
    <property type="component" value="Linkage group LG13"/>
</dbReference>
<keyword evidence="4" id="KW-0325">Glycoprotein</keyword>
<sequence length="274" mass="30963">MNNVNLILFPPLAIPHNKVVYTGKKPITESHGQEGHVVEAMMGINLYVSFPLTILIIYCVSYVVQKSQVSSIYYTNLLITNLIHICIMTIWVTRVESIITVIIYYCVMMANLYFRMCIALERYFSITHPLLDCLKNTKSSVVVCVLVWAFCFVSVPLAIVLNTFQHLIIYVIIPAPVFFFCLAQTCRALPAATSMSIEEKQRSLGTLTLLFLNYVVIILPTIACHVLDDPTDMIMILFLLIPLVDLFFLILTVCVWCVDSTASDEEDDDECGLL</sequence>
<keyword evidence="8" id="KW-1185">Reference proteome</keyword>
<dbReference type="AlphaFoldDB" id="A0A669DH39"/>
<feature type="transmembrane region" description="Helical" evidence="6">
    <location>
        <begin position="98"/>
        <end position="120"/>
    </location>
</feature>
<dbReference type="GeneTree" id="ENSGT00940000166295"/>
<keyword evidence="6" id="KW-0812">Transmembrane</keyword>
<reference evidence="8" key="1">
    <citation type="submission" date="2012-01" db="EMBL/GenBank/DDBJ databases">
        <title>The Genome Sequence of Oreochromis niloticus (Nile Tilapia).</title>
        <authorList>
            <consortium name="Broad Institute Genome Assembly Team"/>
            <consortium name="Broad Institute Sequencing Platform"/>
            <person name="Di Palma F."/>
            <person name="Johnson J."/>
            <person name="Lander E.S."/>
            <person name="Lindblad-Toh K."/>
        </authorList>
    </citation>
    <scope>NUCLEOTIDE SEQUENCE [LARGE SCALE GENOMIC DNA]</scope>
</reference>
<organism evidence="7 8">
    <name type="scientific">Oreochromis niloticus</name>
    <name type="common">Nile tilapia</name>
    <name type="synonym">Tilapia nilotica</name>
    <dbReference type="NCBI Taxonomy" id="8128"/>
    <lineage>
        <taxon>Eukaryota</taxon>
        <taxon>Metazoa</taxon>
        <taxon>Chordata</taxon>
        <taxon>Craniata</taxon>
        <taxon>Vertebrata</taxon>
        <taxon>Euteleostomi</taxon>
        <taxon>Actinopterygii</taxon>
        <taxon>Neopterygii</taxon>
        <taxon>Teleostei</taxon>
        <taxon>Neoteleostei</taxon>
        <taxon>Acanthomorphata</taxon>
        <taxon>Ovalentaria</taxon>
        <taxon>Cichlomorphae</taxon>
        <taxon>Cichliformes</taxon>
        <taxon>Cichlidae</taxon>
        <taxon>African cichlids</taxon>
        <taxon>Pseudocrenilabrinae</taxon>
        <taxon>Oreochromini</taxon>
        <taxon>Oreochromis</taxon>
    </lineage>
</organism>
<gene>
    <name evidence="7" type="primary">LOC102077865</name>
</gene>
<evidence type="ECO:0000256" key="5">
    <source>
        <dbReference type="ARBA" id="ARBA00023224"/>
    </source>
</evidence>
<feature type="transmembrane region" description="Helical" evidence="6">
    <location>
        <begin position="71"/>
        <end position="92"/>
    </location>
</feature>
<evidence type="ECO:0000256" key="3">
    <source>
        <dbReference type="ARBA" id="ARBA00023170"/>
    </source>
</evidence>
<feature type="transmembrane region" description="Helical" evidence="6">
    <location>
        <begin position="234"/>
        <end position="258"/>
    </location>
</feature>
<comment type="subcellular location">
    <subcellularLocation>
        <location evidence="1">Membrane</location>
        <topology evidence="1">Multi-pass membrane protein</topology>
    </subcellularLocation>
</comment>
<keyword evidence="5" id="KW-0807">Transducer</keyword>
<dbReference type="GO" id="GO:0007200">
    <property type="term" value="P:phospholipase C-activating G protein-coupled receptor signaling pathway"/>
    <property type="evidence" value="ECO:0007669"/>
    <property type="project" value="TreeGrafter"/>
</dbReference>
<dbReference type="PANTHER" id="PTHR24232">
    <property type="entry name" value="G-PROTEIN COUPLED RECEPTOR"/>
    <property type="match status" value="1"/>
</dbReference>
<feature type="transmembrane region" description="Helical" evidence="6">
    <location>
        <begin position="44"/>
        <end position="64"/>
    </location>
</feature>
<evidence type="ECO:0000256" key="6">
    <source>
        <dbReference type="SAM" id="Phobius"/>
    </source>
</evidence>
<dbReference type="Ensembl" id="ENSONIT00000073801.1">
    <property type="protein sequence ID" value="ENSONIP00000058205.1"/>
    <property type="gene ID" value="ENSONIG00000039841.1"/>
</dbReference>
<feature type="transmembrane region" description="Helical" evidence="6">
    <location>
        <begin position="167"/>
        <end position="186"/>
    </location>
</feature>
<dbReference type="PANTHER" id="PTHR24232:SF85">
    <property type="entry name" value="G-PROTEIN COUPLED RECEPTOR 4"/>
    <property type="match status" value="1"/>
</dbReference>
<proteinExistence type="predicted"/>
<keyword evidence="6" id="KW-1133">Transmembrane helix</keyword>
<keyword evidence="2" id="KW-0297">G-protein coupled receptor</keyword>
<name>A0A669DH39_ORENI</name>
<accession>A0A669DH39</accession>
<reference evidence="7" key="2">
    <citation type="submission" date="2025-08" db="UniProtKB">
        <authorList>
            <consortium name="Ensembl"/>
        </authorList>
    </citation>
    <scope>IDENTIFICATION</scope>
</reference>
<dbReference type="Gene3D" id="1.20.1070.10">
    <property type="entry name" value="Rhodopsin 7-helix transmembrane proteins"/>
    <property type="match status" value="1"/>
</dbReference>
<dbReference type="GO" id="GO:0035025">
    <property type="term" value="P:positive regulation of Rho protein signal transduction"/>
    <property type="evidence" value="ECO:0007669"/>
    <property type="project" value="TreeGrafter"/>
</dbReference>
<dbReference type="GO" id="GO:0005886">
    <property type="term" value="C:plasma membrane"/>
    <property type="evidence" value="ECO:0007669"/>
    <property type="project" value="TreeGrafter"/>
</dbReference>
<dbReference type="SUPFAM" id="SSF81321">
    <property type="entry name" value="Family A G protein-coupled receptor-like"/>
    <property type="match status" value="1"/>
</dbReference>
<evidence type="ECO:0000313" key="8">
    <source>
        <dbReference type="Proteomes" id="UP000005207"/>
    </source>
</evidence>